<dbReference type="PROSITE" id="PS00778">
    <property type="entry name" value="HIS_ACID_PHOSPHAT_2"/>
    <property type="match status" value="1"/>
</dbReference>
<dbReference type="PANTHER" id="PTHR11567">
    <property type="entry name" value="ACID PHOSPHATASE-RELATED"/>
    <property type="match status" value="1"/>
</dbReference>
<evidence type="ECO:0000313" key="3">
    <source>
        <dbReference type="EMBL" id="TPX61223.1"/>
    </source>
</evidence>
<accession>A0A507EAW9</accession>
<proteinExistence type="inferred from homology"/>
<reference evidence="3 4" key="1">
    <citation type="journal article" date="2019" name="Sci. Rep.">
        <title>Comparative genomics of chytrid fungi reveal insights into the obligate biotrophic and pathogenic lifestyle of Synchytrium endobioticum.</title>
        <authorList>
            <person name="van de Vossenberg B.T.L.H."/>
            <person name="Warris S."/>
            <person name="Nguyen H.D.T."/>
            <person name="van Gent-Pelzer M.P.E."/>
            <person name="Joly D.L."/>
            <person name="van de Geest H.C."/>
            <person name="Bonants P.J.M."/>
            <person name="Smith D.S."/>
            <person name="Levesque C.A."/>
            <person name="van der Lee T.A.J."/>
        </authorList>
    </citation>
    <scope>NUCLEOTIDE SEQUENCE [LARGE SCALE GENOMIC DNA]</scope>
    <source>
        <strain evidence="3 4">CBS 809.83</strain>
    </source>
</reference>
<dbReference type="GO" id="GO:0016791">
    <property type="term" value="F:phosphatase activity"/>
    <property type="evidence" value="ECO:0007669"/>
    <property type="project" value="TreeGrafter"/>
</dbReference>
<keyword evidence="4" id="KW-1185">Reference proteome</keyword>
<protein>
    <recommendedName>
        <fullName evidence="5">Acid phosphatase</fullName>
    </recommendedName>
</protein>
<dbReference type="InterPro" id="IPR000560">
    <property type="entry name" value="His_Pase_clade-2"/>
</dbReference>
<dbReference type="PANTHER" id="PTHR11567:SF110">
    <property type="entry name" value="2-PHOSPHOXYLOSE PHOSPHATASE 1"/>
    <property type="match status" value="1"/>
</dbReference>
<sequence>MPFPLADDGKIPDLYPAALKLKFVQVIHRHGRQRTPAHKYFAHIQPAGTWTQCKITPYLSAFHSFNDALVKPDTTSSPFPPHFNTVVMDPATHALGATSTVKSLSSYSSNGDGECKMGQLTDKGKETLTTAGANLRKLYFEKLKLLDDKENNRTGHKDIYLRSTDYARTIESLQYLLHGLHPAGDADKPSNGGDPAATAGLTIHVKSADEETLYPHHNCSTLNLLNNAFRKQLGAENSKRTTYLIEKFKHLGTDPSKPHLIQLHALYDIFACMDGAGVPLPKGIAHEDLDALEKITTEQWLGIYDDEKAASLGAGMALRDVKIKLMEAVNNTQTAVKMSIFSAHDTTVGPILSALRAWDRTYPDFGSMINLELFEEAQYSAPQQQSLISKWFSRPPPPQHYVRLLYNGKPVAIPACAAPKDHRGDDTTMCTLEAFVKRVDELVPKDYEAAYGRRGLEAPPVVINFEIVKSIASAASVAFVMKVGSCVLMTAVAALSTIAA</sequence>
<dbReference type="InterPro" id="IPR050645">
    <property type="entry name" value="Histidine_acid_phosphatase"/>
</dbReference>
<gene>
    <name evidence="3" type="ORF">PhCBS80983_g01304</name>
</gene>
<dbReference type="EMBL" id="QEAQ01000009">
    <property type="protein sequence ID" value="TPX61223.1"/>
    <property type="molecule type" value="Genomic_DNA"/>
</dbReference>
<evidence type="ECO:0008006" key="5">
    <source>
        <dbReference type="Google" id="ProtNLM"/>
    </source>
</evidence>
<dbReference type="Gene3D" id="3.40.50.1240">
    <property type="entry name" value="Phosphoglycerate mutase-like"/>
    <property type="match status" value="1"/>
</dbReference>
<dbReference type="Proteomes" id="UP000318582">
    <property type="component" value="Unassembled WGS sequence"/>
</dbReference>
<comment type="similarity">
    <text evidence="1">Belongs to the histidine acid phosphatase family.</text>
</comment>
<dbReference type="InterPro" id="IPR033379">
    <property type="entry name" value="Acid_Pase_AS"/>
</dbReference>
<evidence type="ECO:0000256" key="2">
    <source>
        <dbReference type="ARBA" id="ARBA00022801"/>
    </source>
</evidence>
<evidence type="ECO:0000313" key="4">
    <source>
        <dbReference type="Proteomes" id="UP000318582"/>
    </source>
</evidence>
<evidence type="ECO:0000256" key="1">
    <source>
        <dbReference type="ARBA" id="ARBA00005375"/>
    </source>
</evidence>
<dbReference type="AlphaFoldDB" id="A0A507EAW9"/>
<dbReference type="InterPro" id="IPR029033">
    <property type="entry name" value="His_PPase_superfam"/>
</dbReference>
<dbReference type="CDD" id="cd07061">
    <property type="entry name" value="HP_HAP_like"/>
    <property type="match status" value="1"/>
</dbReference>
<dbReference type="SUPFAM" id="SSF53254">
    <property type="entry name" value="Phosphoglycerate mutase-like"/>
    <property type="match status" value="1"/>
</dbReference>
<keyword evidence="2" id="KW-0378">Hydrolase</keyword>
<dbReference type="STRING" id="109895.A0A507EAW9"/>
<comment type="caution">
    <text evidence="3">The sequence shown here is derived from an EMBL/GenBank/DDBJ whole genome shotgun (WGS) entry which is preliminary data.</text>
</comment>
<dbReference type="Pfam" id="PF00328">
    <property type="entry name" value="His_Phos_2"/>
    <property type="match status" value="1"/>
</dbReference>
<organism evidence="3 4">
    <name type="scientific">Powellomyces hirtus</name>
    <dbReference type="NCBI Taxonomy" id="109895"/>
    <lineage>
        <taxon>Eukaryota</taxon>
        <taxon>Fungi</taxon>
        <taxon>Fungi incertae sedis</taxon>
        <taxon>Chytridiomycota</taxon>
        <taxon>Chytridiomycota incertae sedis</taxon>
        <taxon>Chytridiomycetes</taxon>
        <taxon>Spizellomycetales</taxon>
        <taxon>Powellomycetaceae</taxon>
        <taxon>Powellomyces</taxon>
    </lineage>
</organism>
<name>A0A507EAW9_9FUNG</name>